<protein>
    <recommendedName>
        <fullName evidence="4">Pyrroloquinoline-quinone binding quinoprotein</fullName>
    </recommendedName>
</protein>
<evidence type="ECO:0008006" key="4">
    <source>
        <dbReference type="Google" id="ProtNLM"/>
    </source>
</evidence>
<accession>A0A848KTU7</accession>
<keyword evidence="1" id="KW-0812">Transmembrane</keyword>
<sequence length="420" mass="43926">MVTPERRHPIDIAVSLCIVAVLAVVGVTVWWFSPARHTSSEPAAKSAPAVTDPEVAPERFVEKWTAASTAAPVPQTTQTVVLTGADGSLVGRDPATGRAVWSYRRDLPLCAFSAWGGAGTDLAVAAYRNSRGCGEVTTFDAGSGRRTAARTSLADSTIQLITDDGYMLAQGPTRLETWGNNLVRGIEYGRVDAPVKPGVQPHEGKLCLIHSSAIAGSRVAVIERCDHEPGYRLTVLGATLDKDEKVTQYGSSIISSGTTQPPPRLIAMSTSGIAVYDGGGNSPEPRGATIRQFNSDGAQIGESTVNGPLGPPIDSTPITRGGLTTFWTGTGTVVLDAQSVRPLYQIPNTLGPGVVMGGQLLLPTAAGISVRASTDAHEVRTIALSRKDYHGQTVAGGVLGGTYYEQWGDTLHAYGAAPIS</sequence>
<proteinExistence type="predicted"/>
<gene>
    <name evidence="2" type="ORF">HH308_11935</name>
</gene>
<keyword evidence="3" id="KW-1185">Reference proteome</keyword>
<dbReference type="AlphaFoldDB" id="A0A848KTU7"/>
<reference evidence="2 3" key="1">
    <citation type="submission" date="2020-04" db="EMBL/GenBank/DDBJ databases">
        <title>Gordonia sp. nov. TBRC 11910.</title>
        <authorList>
            <person name="Suriyachadkun C."/>
        </authorList>
    </citation>
    <scope>NUCLEOTIDE SEQUENCE [LARGE SCALE GENOMIC DNA]</scope>
    <source>
        <strain evidence="2 3">TBRC 11910</strain>
    </source>
</reference>
<organism evidence="2 3">
    <name type="scientific">Gordonia asplenii</name>
    <dbReference type="NCBI Taxonomy" id="2725283"/>
    <lineage>
        <taxon>Bacteria</taxon>
        <taxon>Bacillati</taxon>
        <taxon>Actinomycetota</taxon>
        <taxon>Actinomycetes</taxon>
        <taxon>Mycobacteriales</taxon>
        <taxon>Gordoniaceae</taxon>
        <taxon>Gordonia</taxon>
    </lineage>
</organism>
<name>A0A848KTU7_9ACTN</name>
<feature type="transmembrane region" description="Helical" evidence="1">
    <location>
        <begin position="12"/>
        <end position="32"/>
    </location>
</feature>
<keyword evidence="1" id="KW-1133">Transmembrane helix</keyword>
<comment type="caution">
    <text evidence="2">The sequence shown here is derived from an EMBL/GenBank/DDBJ whole genome shotgun (WGS) entry which is preliminary data.</text>
</comment>
<evidence type="ECO:0000313" key="3">
    <source>
        <dbReference type="Proteomes" id="UP000550729"/>
    </source>
</evidence>
<dbReference type="Proteomes" id="UP000550729">
    <property type="component" value="Unassembled WGS sequence"/>
</dbReference>
<keyword evidence="1" id="KW-0472">Membrane</keyword>
<dbReference type="EMBL" id="JABBNB010000010">
    <property type="protein sequence ID" value="NMO01920.1"/>
    <property type="molecule type" value="Genomic_DNA"/>
</dbReference>
<evidence type="ECO:0000313" key="2">
    <source>
        <dbReference type="EMBL" id="NMO01920.1"/>
    </source>
</evidence>
<evidence type="ECO:0000256" key="1">
    <source>
        <dbReference type="SAM" id="Phobius"/>
    </source>
</evidence>